<dbReference type="PANTHER" id="PTHR32243">
    <property type="entry name" value="MALTOSE TRANSPORT SYSTEM PERMEASE-RELATED"/>
    <property type="match status" value="1"/>
</dbReference>
<feature type="domain" description="ABC transmembrane type-1" evidence="8">
    <location>
        <begin position="67"/>
        <end position="258"/>
    </location>
</feature>
<dbReference type="AlphaFoldDB" id="D3FDB2"/>
<dbReference type="eggNOG" id="COG0395">
    <property type="taxonomic scope" value="Bacteria"/>
</dbReference>
<feature type="transmembrane region" description="Helical" evidence="7">
    <location>
        <begin position="12"/>
        <end position="34"/>
    </location>
</feature>
<dbReference type="OrthoDB" id="9794684at2"/>
<name>D3FDB2_CONWI</name>
<dbReference type="InterPro" id="IPR050901">
    <property type="entry name" value="BP-dep_ABC_trans_perm"/>
</dbReference>
<dbReference type="GO" id="GO:0005886">
    <property type="term" value="C:plasma membrane"/>
    <property type="evidence" value="ECO:0007669"/>
    <property type="project" value="UniProtKB-SubCell"/>
</dbReference>
<dbReference type="EMBL" id="CP001854">
    <property type="protein sequence ID" value="ADB53504.1"/>
    <property type="molecule type" value="Genomic_DNA"/>
</dbReference>
<keyword evidence="6 7" id="KW-0472">Membrane</keyword>
<dbReference type="Gene3D" id="1.10.3720.10">
    <property type="entry name" value="MetI-like"/>
    <property type="match status" value="1"/>
</dbReference>
<comment type="subcellular location">
    <subcellularLocation>
        <location evidence="1 7">Cell membrane</location>
        <topology evidence="1 7">Multi-pass membrane protein</topology>
    </subcellularLocation>
</comment>
<feature type="transmembrane region" description="Helical" evidence="7">
    <location>
        <begin position="105"/>
        <end position="124"/>
    </location>
</feature>
<dbReference type="InterPro" id="IPR000515">
    <property type="entry name" value="MetI-like"/>
</dbReference>
<evidence type="ECO:0000256" key="1">
    <source>
        <dbReference type="ARBA" id="ARBA00004651"/>
    </source>
</evidence>
<sequence length="273" mass="29557">MSEHPIAERAGRLLLYLAVALVNLPVLVVVLNAFKNEADMASHELLPSGLTLDNFEIVRDSSLGTWMVNSFVVAGCGTLIAVTAAIFGGYALSRFRQRGLEGWSRLLLAVQMVPIVLTLLPLFLVMRRFALIDSYLGLIIIYGAFLLPFSTWIARSFFDSIPVDLEEAAWMDGCSRVQTLVRVVAPLAAPGLVSIGILCFITAWNEYLLASVFLRSNELLTVGVGLQLFSAQLTTQVGPVMAGATVAMIPSLLVYLVFQRYFVSGALAGAVKG</sequence>
<organism evidence="9 10">
    <name type="scientific">Conexibacter woesei (strain DSM 14684 / CCUG 47730 / CIP 108061 / JCM 11494 / NBRC 100937 / ID131577)</name>
    <dbReference type="NCBI Taxonomy" id="469383"/>
    <lineage>
        <taxon>Bacteria</taxon>
        <taxon>Bacillati</taxon>
        <taxon>Actinomycetota</taxon>
        <taxon>Thermoleophilia</taxon>
        <taxon>Solirubrobacterales</taxon>
        <taxon>Conexibacteraceae</taxon>
        <taxon>Conexibacter</taxon>
    </lineage>
</organism>
<keyword evidence="3" id="KW-1003">Cell membrane</keyword>
<keyword evidence="10" id="KW-1185">Reference proteome</keyword>
<dbReference type="CDD" id="cd06261">
    <property type="entry name" value="TM_PBP2"/>
    <property type="match status" value="1"/>
</dbReference>
<feature type="transmembrane region" description="Helical" evidence="7">
    <location>
        <begin position="71"/>
        <end position="93"/>
    </location>
</feature>
<reference evidence="9 10" key="1">
    <citation type="journal article" date="2010" name="Stand. Genomic Sci.">
        <title>Complete genome sequence of Conexibacter woesei type strain (ID131577).</title>
        <authorList>
            <person name="Pukall R."/>
            <person name="Lapidus A."/>
            <person name="Glavina Del Rio T."/>
            <person name="Copeland A."/>
            <person name="Tice H."/>
            <person name="Cheng J.-F."/>
            <person name="Lucas S."/>
            <person name="Chen F."/>
            <person name="Nolan M."/>
            <person name="Bruce D."/>
            <person name="Goodwin L."/>
            <person name="Pitluck S."/>
            <person name="Mavromatis K."/>
            <person name="Ivanova N."/>
            <person name="Ovchinnikova G."/>
            <person name="Pati A."/>
            <person name="Chen A."/>
            <person name="Palaniappan K."/>
            <person name="Land M."/>
            <person name="Hauser L."/>
            <person name="Chang Y.-J."/>
            <person name="Jeffries C.D."/>
            <person name="Chain P."/>
            <person name="Meincke L."/>
            <person name="Sims D."/>
            <person name="Brettin T."/>
            <person name="Detter J.C."/>
            <person name="Rohde M."/>
            <person name="Goeker M."/>
            <person name="Bristow J."/>
            <person name="Eisen J.A."/>
            <person name="Markowitz V."/>
            <person name="Kyrpides N.C."/>
            <person name="Klenk H.-P."/>
            <person name="Hugenholtz P."/>
        </authorList>
    </citation>
    <scope>NUCLEOTIDE SEQUENCE [LARGE SCALE GENOMIC DNA]</scope>
    <source>
        <strain evidence="10">DSM 14684 / CIP 108061 / JCM 11494 / NBRC 100937 / ID131577</strain>
    </source>
</reference>
<dbReference type="PROSITE" id="PS50928">
    <property type="entry name" value="ABC_TM1"/>
    <property type="match status" value="1"/>
</dbReference>
<gene>
    <name evidence="9" type="ordered locus">Cwoe_5095</name>
</gene>
<keyword evidence="5 7" id="KW-1133">Transmembrane helix</keyword>
<dbReference type="SUPFAM" id="SSF161098">
    <property type="entry name" value="MetI-like"/>
    <property type="match status" value="1"/>
</dbReference>
<evidence type="ECO:0000256" key="6">
    <source>
        <dbReference type="ARBA" id="ARBA00023136"/>
    </source>
</evidence>
<reference evidence="10" key="2">
    <citation type="submission" date="2010-01" db="EMBL/GenBank/DDBJ databases">
        <title>The complete genome of Conexibacter woesei DSM 14684.</title>
        <authorList>
            <consortium name="US DOE Joint Genome Institute (JGI-PGF)"/>
            <person name="Lucas S."/>
            <person name="Copeland A."/>
            <person name="Lapidus A."/>
            <person name="Glavina del Rio T."/>
            <person name="Dalin E."/>
            <person name="Tice H."/>
            <person name="Bruce D."/>
            <person name="Goodwin L."/>
            <person name="Pitluck S."/>
            <person name="Kyrpides N."/>
            <person name="Mavromatis K."/>
            <person name="Ivanova N."/>
            <person name="Mikhailova N."/>
            <person name="Chertkov O."/>
            <person name="Brettin T."/>
            <person name="Detter J.C."/>
            <person name="Han C."/>
            <person name="Larimer F."/>
            <person name="Land M."/>
            <person name="Hauser L."/>
            <person name="Markowitz V."/>
            <person name="Cheng J.-F."/>
            <person name="Hugenholtz P."/>
            <person name="Woyke T."/>
            <person name="Wu D."/>
            <person name="Pukall R."/>
            <person name="Steenblock K."/>
            <person name="Schneider S."/>
            <person name="Klenk H.-P."/>
            <person name="Eisen J.A."/>
        </authorList>
    </citation>
    <scope>NUCLEOTIDE SEQUENCE [LARGE SCALE GENOMIC DNA]</scope>
    <source>
        <strain evidence="10">DSM 14684 / CIP 108061 / JCM 11494 / NBRC 100937 / ID131577</strain>
    </source>
</reference>
<keyword evidence="4 7" id="KW-0812">Transmembrane</keyword>
<evidence type="ECO:0000256" key="4">
    <source>
        <dbReference type="ARBA" id="ARBA00022692"/>
    </source>
</evidence>
<dbReference type="KEGG" id="cwo:Cwoe_5095"/>
<accession>D3FDB2</accession>
<protein>
    <submittedName>
        <fullName evidence="9">Binding-protein-dependent transport systems inner membrane component</fullName>
    </submittedName>
</protein>
<dbReference type="RefSeq" id="WP_012936555.1">
    <property type="nucleotide sequence ID" value="NC_013739.1"/>
</dbReference>
<evidence type="ECO:0000259" key="8">
    <source>
        <dbReference type="PROSITE" id="PS50928"/>
    </source>
</evidence>
<dbReference type="STRING" id="469383.Cwoe_5095"/>
<evidence type="ECO:0000256" key="5">
    <source>
        <dbReference type="ARBA" id="ARBA00022989"/>
    </source>
</evidence>
<dbReference type="PANTHER" id="PTHR32243:SF18">
    <property type="entry name" value="INNER MEMBRANE ABC TRANSPORTER PERMEASE PROTEIN YCJP"/>
    <property type="match status" value="1"/>
</dbReference>
<dbReference type="GO" id="GO:0055085">
    <property type="term" value="P:transmembrane transport"/>
    <property type="evidence" value="ECO:0007669"/>
    <property type="project" value="InterPro"/>
</dbReference>
<evidence type="ECO:0000313" key="10">
    <source>
        <dbReference type="Proteomes" id="UP000008229"/>
    </source>
</evidence>
<evidence type="ECO:0000256" key="3">
    <source>
        <dbReference type="ARBA" id="ARBA00022475"/>
    </source>
</evidence>
<evidence type="ECO:0000256" key="7">
    <source>
        <dbReference type="RuleBase" id="RU363032"/>
    </source>
</evidence>
<keyword evidence="2 7" id="KW-0813">Transport</keyword>
<comment type="similarity">
    <text evidence="7">Belongs to the binding-protein-dependent transport system permease family.</text>
</comment>
<evidence type="ECO:0000256" key="2">
    <source>
        <dbReference type="ARBA" id="ARBA00022448"/>
    </source>
</evidence>
<dbReference type="InterPro" id="IPR035906">
    <property type="entry name" value="MetI-like_sf"/>
</dbReference>
<feature type="transmembrane region" description="Helical" evidence="7">
    <location>
        <begin position="237"/>
        <end position="258"/>
    </location>
</feature>
<feature type="transmembrane region" description="Helical" evidence="7">
    <location>
        <begin position="136"/>
        <end position="158"/>
    </location>
</feature>
<proteinExistence type="inferred from homology"/>
<dbReference type="HOGENOM" id="CLU_016047_1_2_11"/>
<dbReference type="Proteomes" id="UP000008229">
    <property type="component" value="Chromosome"/>
</dbReference>
<dbReference type="Pfam" id="PF00528">
    <property type="entry name" value="BPD_transp_1"/>
    <property type="match status" value="1"/>
</dbReference>
<evidence type="ECO:0000313" key="9">
    <source>
        <dbReference type="EMBL" id="ADB53504.1"/>
    </source>
</evidence>
<feature type="transmembrane region" description="Helical" evidence="7">
    <location>
        <begin position="179"/>
        <end position="204"/>
    </location>
</feature>